<organism evidence="1 2">
    <name type="scientific">Wallemia ichthyophaga</name>
    <dbReference type="NCBI Taxonomy" id="245174"/>
    <lineage>
        <taxon>Eukaryota</taxon>
        <taxon>Fungi</taxon>
        <taxon>Dikarya</taxon>
        <taxon>Basidiomycota</taxon>
        <taxon>Wallemiomycotina</taxon>
        <taxon>Wallemiomycetes</taxon>
        <taxon>Wallemiales</taxon>
        <taxon>Wallemiaceae</taxon>
        <taxon>Wallemia</taxon>
    </lineage>
</organism>
<dbReference type="SUPFAM" id="SSF51905">
    <property type="entry name" value="FAD/NAD(P)-binding domain"/>
    <property type="match status" value="1"/>
</dbReference>
<proteinExistence type="predicted"/>
<comment type="caution">
    <text evidence="1">The sequence shown here is derived from an EMBL/GenBank/DDBJ whole genome shotgun (WGS) entry which is preliminary data.</text>
</comment>
<evidence type="ECO:0000313" key="1">
    <source>
        <dbReference type="EMBL" id="TIB40301.1"/>
    </source>
</evidence>
<dbReference type="FunFam" id="3.50.50.60:FF:000220">
    <property type="entry name" value="UDP-galactopyranose mutase"/>
    <property type="match status" value="1"/>
</dbReference>
<dbReference type="PANTHER" id="PTHR43734:SF4">
    <property type="entry name" value="AMINE OXIDASE DOMAIN-CONTAINING PROTEIN"/>
    <property type="match status" value="1"/>
</dbReference>
<dbReference type="PANTHER" id="PTHR43734">
    <property type="entry name" value="PHYTOENE DESATURASE"/>
    <property type="match status" value="1"/>
</dbReference>
<evidence type="ECO:0000313" key="2">
    <source>
        <dbReference type="Proteomes" id="UP000310689"/>
    </source>
</evidence>
<accession>A0A4T0JIX4</accession>
<dbReference type="Proteomes" id="UP000310689">
    <property type="component" value="Unassembled WGS sequence"/>
</dbReference>
<sequence length="505" mass="56165">MASTSVDLLIAGAGPTGLGAAKRAQEQKANFVLVDKAAEAGGLASTAKTDQGFLFDVGGHVIFSHYAYFDDVTHEALPNESDWFTHERVSYVKSRGKWVPYPYQNNISVIPIEDQSKAIDGLIDAAVTRAQTPHIKPKTFDEWIVRQMGEGIADIFMRPYNYKVWAVPTTHMQCNWLGERVAAPNPKLVIQNVLHKRTAGNWGPNATFKFPARDGTGGIWKAVAKTVSPNYLRFGEENGIISIDAKGKTVSLKSGETIKYKKFISTMPIDYTLSITKNVDGIDGAKKAANDGLVYSSTHVVGVGYRGVPPPDIKGMCWLYFPENDCPFYRCTVFSLYSPYNVPGESHKTKTIQMSDNSKPVTDKSERPGPYWSLMFEISESHMKPVNHDTIIQDTIKGAVATGMSRGDDEVVSIYHERFDHGYPTPSLGRDDALKQILPVLDHHDILSRGRFGSWKYEVGNQDHSFMLGVEAADYALYGVPEMTLNYPDIINGKPNKERRLNREM</sequence>
<dbReference type="AlphaFoldDB" id="A0A4T0JIX4"/>
<evidence type="ECO:0008006" key="3">
    <source>
        <dbReference type="Google" id="ProtNLM"/>
    </source>
</evidence>
<dbReference type="EMBL" id="SPOI01000018">
    <property type="protein sequence ID" value="TIB40301.1"/>
    <property type="molecule type" value="Genomic_DNA"/>
</dbReference>
<dbReference type="Gene3D" id="3.50.50.60">
    <property type="entry name" value="FAD/NAD(P)-binding domain"/>
    <property type="match status" value="1"/>
</dbReference>
<name>A0A4T0JIX4_WALIC</name>
<protein>
    <recommendedName>
        <fullName evidence="3">Amine oxidase domain-containing protein</fullName>
    </recommendedName>
</protein>
<gene>
    <name evidence="1" type="ORF">E3P86_00730</name>
</gene>
<dbReference type="Pfam" id="PF13450">
    <property type="entry name" value="NAD_binding_8"/>
    <property type="match status" value="1"/>
</dbReference>
<dbReference type="InterPro" id="IPR036188">
    <property type="entry name" value="FAD/NAD-bd_sf"/>
</dbReference>
<reference evidence="1 2" key="1">
    <citation type="submission" date="2019-03" db="EMBL/GenBank/DDBJ databases">
        <title>Sequencing 23 genomes of Wallemia ichthyophaga.</title>
        <authorList>
            <person name="Gostincar C."/>
        </authorList>
    </citation>
    <scope>NUCLEOTIDE SEQUENCE [LARGE SCALE GENOMIC DNA]</scope>
    <source>
        <strain evidence="1 2">EXF-6200</strain>
    </source>
</reference>